<sequence>MPVSLFKEKIANQIGVPVGQQRLIFRGKAVCLKFRVTEFDLCLTSVIALRFGKWAYIALSYKATIPVTTFIWTSSGDPHEMLVLQFQVQSPPKRLYKLLD</sequence>
<gene>
    <name evidence="2" type="ORF">Prudu_003131</name>
</gene>
<dbReference type="PANTHER" id="PTHR15204">
    <property type="entry name" value="LARGE PROLINE-RICH PROTEIN BAG6"/>
    <property type="match status" value="1"/>
</dbReference>
<dbReference type="InterPro" id="IPR029071">
    <property type="entry name" value="Ubiquitin-like_domsf"/>
</dbReference>
<dbReference type="InterPro" id="IPR000626">
    <property type="entry name" value="Ubiquitin-like_dom"/>
</dbReference>
<name>A0A4Y1QSH0_PRUDU</name>
<dbReference type="PANTHER" id="PTHR15204:SF5">
    <property type="entry name" value="LARGE PROLINE-RICH PROTEIN BAG6 ISOFORM X1"/>
    <property type="match status" value="1"/>
</dbReference>
<dbReference type="AlphaFoldDB" id="A0A4Y1QSH0"/>
<dbReference type="SUPFAM" id="SSF54236">
    <property type="entry name" value="Ubiquitin-like"/>
    <property type="match status" value="1"/>
</dbReference>
<accession>A0A4Y1QSH0</accession>
<dbReference type="EMBL" id="AP019297">
    <property type="protein sequence ID" value="BBG94769.1"/>
    <property type="molecule type" value="Genomic_DNA"/>
</dbReference>
<dbReference type="GO" id="GO:0031593">
    <property type="term" value="F:polyubiquitin modification-dependent protein binding"/>
    <property type="evidence" value="ECO:0007669"/>
    <property type="project" value="TreeGrafter"/>
</dbReference>
<evidence type="ECO:0000313" key="2">
    <source>
        <dbReference type="EMBL" id="BBG94769.1"/>
    </source>
</evidence>
<feature type="domain" description="Ubiquitin-like" evidence="1">
    <location>
        <begin position="1"/>
        <end position="30"/>
    </location>
</feature>
<protein>
    <recommendedName>
        <fullName evidence="1">Ubiquitin-like domain-containing protein</fullName>
    </recommendedName>
</protein>
<feature type="non-terminal residue" evidence="2">
    <location>
        <position position="100"/>
    </location>
</feature>
<dbReference type="GO" id="GO:0071818">
    <property type="term" value="C:BAT3 complex"/>
    <property type="evidence" value="ECO:0007669"/>
    <property type="project" value="TreeGrafter"/>
</dbReference>
<dbReference type="Pfam" id="PF00240">
    <property type="entry name" value="ubiquitin"/>
    <property type="match status" value="1"/>
</dbReference>
<dbReference type="Gene3D" id="3.10.20.90">
    <property type="entry name" value="Phosphatidylinositol 3-kinase Catalytic Subunit, Chain A, domain 1"/>
    <property type="match status" value="1"/>
</dbReference>
<organism evidence="2">
    <name type="scientific">Prunus dulcis</name>
    <name type="common">Almond</name>
    <name type="synonym">Amygdalus dulcis</name>
    <dbReference type="NCBI Taxonomy" id="3755"/>
    <lineage>
        <taxon>Eukaryota</taxon>
        <taxon>Viridiplantae</taxon>
        <taxon>Streptophyta</taxon>
        <taxon>Embryophyta</taxon>
        <taxon>Tracheophyta</taxon>
        <taxon>Spermatophyta</taxon>
        <taxon>Magnoliopsida</taxon>
        <taxon>eudicotyledons</taxon>
        <taxon>Gunneridae</taxon>
        <taxon>Pentapetalae</taxon>
        <taxon>rosids</taxon>
        <taxon>fabids</taxon>
        <taxon>Rosales</taxon>
        <taxon>Rosaceae</taxon>
        <taxon>Amygdaloideae</taxon>
        <taxon>Amygdaleae</taxon>
        <taxon>Prunus</taxon>
    </lineage>
</organism>
<dbReference type="GO" id="GO:0051787">
    <property type="term" value="F:misfolded protein binding"/>
    <property type="evidence" value="ECO:0007669"/>
    <property type="project" value="TreeGrafter"/>
</dbReference>
<dbReference type="PROSITE" id="PS50053">
    <property type="entry name" value="UBIQUITIN_2"/>
    <property type="match status" value="1"/>
</dbReference>
<proteinExistence type="predicted"/>
<evidence type="ECO:0000259" key="1">
    <source>
        <dbReference type="PROSITE" id="PS50053"/>
    </source>
</evidence>
<reference evidence="2" key="1">
    <citation type="journal article" date="2019" name="Science">
        <title>Mutation of a bHLH transcription factor allowed almond domestication.</title>
        <authorList>
            <person name="Sanchez-Perez R."/>
            <person name="Pavan S."/>
            <person name="Mazzeo R."/>
            <person name="Moldovan C."/>
            <person name="Aiese Cigliano R."/>
            <person name="Del Cueto J."/>
            <person name="Ricciardi F."/>
            <person name="Lotti C."/>
            <person name="Ricciardi L."/>
            <person name="Dicenta F."/>
            <person name="Lopez-Marques R.L."/>
            <person name="Lindberg Moller B."/>
        </authorList>
    </citation>
    <scope>NUCLEOTIDE SEQUENCE</scope>
</reference>
<dbReference type="GO" id="GO:0036503">
    <property type="term" value="P:ERAD pathway"/>
    <property type="evidence" value="ECO:0007669"/>
    <property type="project" value="TreeGrafter"/>
</dbReference>